<dbReference type="EMBL" id="MU006701">
    <property type="protein sequence ID" value="KAF2633446.1"/>
    <property type="molecule type" value="Genomic_DNA"/>
</dbReference>
<organism evidence="1 2">
    <name type="scientific">Macroventuria anomochaeta</name>
    <dbReference type="NCBI Taxonomy" id="301207"/>
    <lineage>
        <taxon>Eukaryota</taxon>
        <taxon>Fungi</taxon>
        <taxon>Dikarya</taxon>
        <taxon>Ascomycota</taxon>
        <taxon>Pezizomycotina</taxon>
        <taxon>Dothideomycetes</taxon>
        <taxon>Pleosporomycetidae</taxon>
        <taxon>Pleosporales</taxon>
        <taxon>Pleosporineae</taxon>
        <taxon>Didymellaceae</taxon>
        <taxon>Macroventuria</taxon>
    </lineage>
</organism>
<gene>
    <name evidence="1" type="ORF">BU25DRAFT_405337</name>
</gene>
<name>A0ACB6SGZ2_9PLEO</name>
<comment type="caution">
    <text evidence="1">The sequence shown here is derived from an EMBL/GenBank/DDBJ whole genome shotgun (WGS) entry which is preliminary data.</text>
</comment>
<protein>
    <submittedName>
        <fullName evidence="1">Uncharacterized protein</fullName>
    </submittedName>
</protein>
<reference evidence="1" key="1">
    <citation type="journal article" date="2020" name="Stud. Mycol.">
        <title>101 Dothideomycetes genomes: a test case for predicting lifestyles and emergence of pathogens.</title>
        <authorList>
            <person name="Haridas S."/>
            <person name="Albert R."/>
            <person name="Binder M."/>
            <person name="Bloem J."/>
            <person name="Labutti K."/>
            <person name="Salamov A."/>
            <person name="Andreopoulos B."/>
            <person name="Baker S."/>
            <person name="Barry K."/>
            <person name="Bills G."/>
            <person name="Bluhm B."/>
            <person name="Cannon C."/>
            <person name="Castanera R."/>
            <person name="Culley D."/>
            <person name="Daum C."/>
            <person name="Ezra D."/>
            <person name="Gonzalez J."/>
            <person name="Henrissat B."/>
            <person name="Kuo A."/>
            <person name="Liang C."/>
            <person name="Lipzen A."/>
            <person name="Lutzoni F."/>
            <person name="Magnuson J."/>
            <person name="Mondo S."/>
            <person name="Nolan M."/>
            <person name="Ohm R."/>
            <person name="Pangilinan J."/>
            <person name="Park H.-J."/>
            <person name="Ramirez L."/>
            <person name="Alfaro M."/>
            <person name="Sun H."/>
            <person name="Tritt A."/>
            <person name="Yoshinaga Y."/>
            <person name="Zwiers L.-H."/>
            <person name="Turgeon B."/>
            <person name="Goodwin S."/>
            <person name="Spatafora J."/>
            <person name="Crous P."/>
            <person name="Grigoriev I."/>
        </authorList>
    </citation>
    <scope>NUCLEOTIDE SEQUENCE</scope>
    <source>
        <strain evidence="1">CBS 525.71</strain>
    </source>
</reference>
<proteinExistence type="predicted"/>
<sequence length="82" mass="8870">MFNTRISPALALLVLLALANAIPNAQQKASKDVDDFWAKKPMHTTNLMAGKAHKTIEPAATHIRIPTAIPIAPTQSEEVSEL</sequence>
<accession>A0ACB6SGZ2</accession>
<evidence type="ECO:0000313" key="1">
    <source>
        <dbReference type="EMBL" id="KAF2633446.1"/>
    </source>
</evidence>
<evidence type="ECO:0000313" key="2">
    <source>
        <dbReference type="Proteomes" id="UP000799754"/>
    </source>
</evidence>
<keyword evidence="2" id="KW-1185">Reference proteome</keyword>
<dbReference type="Proteomes" id="UP000799754">
    <property type="component" value="Unassembled WGS sequence"/>
</dbReference>